<dbReference type="InterPro" id="IPR036291">
    <property type="entry name" value="NAD(P)-bd_dom_sf"/>
</dbReference>
<comment type="caution">
    <text evidence="2">The sequence shown here is derived from an EMBL/GenBank/DDBJ whole genome shotgun (WGS) entry which is preliminary data.</text>
</comment>
<protein>
    <submittedName>
        <fullName evidence="2">Sugar nucleotide-binding protein</fullName>
    </submittedName>
</protein>
<evidence type="ECO:0000313" key="3">
    <source>
        <dbReference type="Proteomes" id="UP001501319"/>
    </source>
</evidence>
<gene>
    <name evidence="2" type="ORF">GCM10009744_45740</name>
</gene>
<dbReference type="EMBL" id="BAAANE010000007">
    <property type="protein sequence ID" value="GAA1649153.1"/>
    <property type="molecule type" value="Genomic_DNA"/>
</dbReference>
<dbReference type="Proteomes" id="UP001501319">
    <property type="component" value="Unassembled WGS sequence"/>
</dbReference>
<dbReference type="SUPFAM" id="SSF51735">
    <property type="entry name" value="NAD(P)-binding Rossmann-fold domains"/>
    <property type="match status" value="1"/>
</dbReference>
<reference evidence="2 3" key="1">
    <citation type="journal article" date="2019" name="Int. J. Syst. Evol. Microbiol.">
        <title>The Global Catalogue of Microorganisms (GCM) 10K type strain sequencing project: providing services to taxonomists for standard genome sequencing and annotation.</title>
        <authorList>
            <consortium name="The Broad Institute Genomics Platform"/>
            <consortium name="The Broad Institute Genome Sequencing Center for Infectious Disease"/>
            <person name="Wu L."/>
            <person name="Ma J."/>
        </authorList>
    </citation>
    <scope>NUCLEOTIDE SEQUENCE [LARGE SCALE GENOMIC DNA]</scope>
    <source>
        <strain evidence="2 3">JCM 14306</strain>
    </source>
</reference>
<evidence type="ECO:0000313" key="2">
    <source>
        <dbReference type="EMBL" id="GAA1649153.1"/>
    </source>
</evidence>
<name>A0ABN2FJ79_9ACTN</name>
<dbReference type="RefSeq" id="WP_344113961.1">
    <property type="nucleotide sequence ID" value="NZ_BAAANE010000007.1"/>
</dbReference>
<accession>A0ABN2FJ79</accession>
<evidence type="ECO:0000259" key="1">
    <source>
        <dbReference type="Pfam" id="PF04321"/>
    </source>
</evidence>
<sequence length="258" mass="27209">MKLLITGGAGHLGSELIRLTDHEVVATYNNSAPASGVHAYRVDIRRRAEVEALIREVRPDAIINTAYQQSDWATTADGAANVAAAARGARLIQVSSDAVFSGESSPYDELSPPDPVTPYGAAKAAAETAVRVIDPTAVIARTSLVIGGSSPHEQLVHRLAAGEPGSLFTDNIRCPVHVTDLASALLELLESDHAGVAHLAGPEPISRYAMGRLIAERDGIDPAALPRGSGPSDIRLDSTHTQFGLKTTLRGVTEFLRE</sequence>
<keyword evidence="3" id="KW-1185">Reference proteome</keyword>
<feature type="domain" description="RmlD-like substrate binding" evidence="1">
    <location>
        <begin position="1"/>
        <end position="222"/>
    </location>
</feature>
<dbReference type="PANTHER" id="PTHR43242">
    <property type="entry name" value="NAD(P)-BINDING ROSSMANN-FOLD SUPERFAMILY PROTEIN"/>
    <property type="match status" value="1"/>
</dbReference>
<dbReference type="InterPro" id="IPR029903">
    <property type="entry name" value="RmlD-like-bd"/>
</dbReference>
<proteinExistence type="predicted"/>
<dbReference type="Gene3D" id="3.40.50.720">
    <property type="entry name" value="NAD(P)-binding Rossmann-like Domain"/>
    <property type="match status" value="1"/>
</dbReference>
<dbReference type="Pfam" id="PF04321">
    <property type="entry name" value="RmlD_sub_bind"/>
    <property type="match status" value="1"/>
</dbReference>
<dbReference type="PANTHER" id="PTHR43242:SF1">
    <property type="entry name" value="NAD(P)-BINDING ROSSMANN-FOLD SUPERFAMILY PROTEIN"/>
    <property type="match status" value="1"/>
</dbReference>
<organism evidence="2 3">
    <name type="scientific">Kribbella alba</name>
    <dbReference type="NCBI Taxonomy" id="190197"/>
    <lineage>
        <taxon>Bacteria</taxon>
        <taxon>Bacillati</taxon>
        <taxon>Actinomycetota</taxon>
        <taxon>Actinomycetes</taxon>
        <taxon>Propionibacteriales</taxon>
        <taxon>Kribbellaceae</taxon>
        <taxon>Kribbella</taxon>
    </lineage>
</organism>